<comment type="caution">
    <text evidence="1">The sequence shown here is derived from an EMBL/GenBank/DDBJ whole genome shotgun (WGS) entry which is preliminary data.</text>
</comment>
<proteinExistence type="predicted"/>
<dbReference type="Gene3D" id="3.10.10.10">
    <property type="entry name" value="HIV Type 1 Reverse Transcriptase, subunit A, domain 1"/>
    <property type="match status" value="1"/>
</dbReference>
<dbReference type="EMBL" id="BPVZ01000003">
    <property type="protein sequence ID" value="GKU89296.1"/>
    <property type="molecule type" value="Genomic_DNA"/>
</dbReference>
<dbReference type="AlphaFoldDB" id="A0AAV5HSX1"/>
<dbReference type="SUPFAM" id="SSF56672">
    <property type="entry name" value="DNA/RNA polymerases"/>
    <property type="match status" value="1"/>
</dbReference>
<dbReference type="InterPro" id="IPR043502">
    <property type="entry name" value="DNA/RNA_pol_sf"/>
</dbReference>
<evidence type="ECO:0000313" key="1">
    <source>
        <dbReference type="EMBL" id="GKU89296.1"/>
    </source>
</evidence>
<gene>
    <name evidence="1" type="ORF">SLEP1_g3452</name>
</gene>
<dbReference type="Proteomes" id="UP001054252">
    <property type="component" value="Unassembled WGS sequence"/>
</dbReference>
<reference evidence="1 2" key="1">
    <citation type="journal article" date="2021" name="Commun. Biol.">
        <title>The genome of Shorea leprosula (Dipterocarpaceae) highlights the ecological relevance of drought in aseasonal tropical rainforests.</title>
        <authorList>
            <person name="Ng K.K.S."/>
            <person name="Kobayashi M.J."/>
            <person name="Fawcett J.A."/>
            <person name="Hatakeyama M."/>
            <person name="Paape T."/>
            <person name="Ng C.H."/>
            <person name="Ang C.C."/>
            <person name="Tnah L.H."/>
            <person name="Lee C.T."/>
            <person name="Nishiyama T."/>
            <person name="Sese J."/>
            <person name="O'Brien M.J."/>
            <person name="Copetti D."/>
            <person name="Mohd Noor M.I."/>
            <person name="Ong R.C."/>
            <person name="Putra M."/>
            <person name="Sireger I.Z."/>
            <person name="Indrioko S."/>
            <person name="Kosugi Y."/>
            <person name="Izuno A."/>
            <person name="Isagi Y."/>
            <person name="Lee S.L."/>
            <person name="Shimizu K.K."/>
        </authorList>
    </citation>
    <scope>NUCLEOTIDE SEQUENCE [LARGE SCALE GENOMIC DNA]</scope>
    <source>
        <strain evidence="1">214</strain>
    </source>
</reference>
<name>A0AAV5HSX1_9ROSI</name>
<sequence>MIPANTSPGFDEPRLNPGLVLARFVEPSPRFLLEPRHLGFVCTQALGLFLNPSTGFLREPKNWRYDGPIYGFNNQPVQVEGVLTFNVAFASGQTYVTPSVRFLVVKMAFSFNVVIGLPTLTEIRVVVSQSHLYMKFPTPIGIVTLRGNREQVMGVEIVDNRPEDETRAAPVEDVEEVQIDDKDPSRKTQIGTRLSPKERAKLIAFLRANNDVFTWTSANMPGIPTSISQHKLSTNPLKKPVAQKRRLLWGERLQVIKEKVEKLLQAGFVRRVDYCEWVANLMLVKKANGADGSKG</sequence>
<evidence type="ECO:0000313" key="2">
    <source>
        <dbReference type="Proteomes" id="UP001054252"/>
    </source>
</evidence>
<protein>
    <submittedName>
        <fullName evidence="1">Uncharacterized protein</fullName>
    </submittedName>
</protein>
<keyword evidence="2" id="KW-1185">Reference proteome</keyword>
<organism evidence="1 2">
    <name type="scientific">Rubroshorea leprosula</name>
    <dbReference type="NCBI Taxonomy" id="152421"/>
    <lineage>
        <taxon>Eukaryota</taxon>
        <taxon>Viridiplantae</taxon>
        <taxon>Streptophyta</taxon>
        <taxon>Embryophyta</taxon>
        <taxon>Tracheophyta</taxon>
        <taxon>Spermatophyta</taxon>
        <taxon>Magnoliopsida</taxon>
        <taxon>eudicotyledons</taxon>
        <taxon>Gunneridae</taxon>
        <taxon>Pentapetalae</taxon>
        <taxon>rosids</taxon>
        <taxon>malvids</taxon>
        <taxon>Malvales</taxon>
        <taxon>Dipterocarpaceae</taxon>
        <taxon>Rubroshorea</taxon>
    </lineage>
</organism>
<accession>A0AAV5HSX1</accession>